<feature type="domain" description="STAS" evidence="1">
    <location>
        <begin position="14"/>
        <end position="103"/>
    </location>
</feature>
<dbReference type="AlphaFoldDB" id="A0A2X2DCJ4"/>
<organism evidence="3 4">
    <name type="scientific">Pseudomonas luteola</name>
    <dbReference type="NCBI Taxonomy" id="47886"/>
    <lineage>
        <taxon>Bacteria</taxon>
        <taxon>Pseudomonadati</taxon>
        <taxon>Pseudomonadota</taxon>
        <taxon>Gammaproteobacteria</taxon>
        <taxon>Pseudomonadales</taxon>
        <taxon>Pseudomonadaceae</taxon>
        <taxon>Pseudomonas</taxon>
    </lineage>
</organism>
<name>A0A2X2DCJ4_PSELU</name>
<dbReference type="Proteomes" id="UP000626180">
    <property type="component" value="Unassembled WGS sequence"/>
</dbReference>
<dbReference type="CDD" id="cd07043">
    <property type="entry name" value="STAS_anti-anti-sigma_factors"/>
    <property type="match status" value="1"/>
</dbReference>
<evidence type="ECO:0000313" key="5">
    <source>
        <dbReference type="Proteomes" id="UP000626180"/>
    </source>
</evidence>
<dbReference type="Gene3D" id="3.30.750.24">
    <property type="entry name" value="STAS domain"/>
    <property type="match status" value="1"/>
</dbReference>
<reference evidence="2 5" key="2">
    <citation type="submission" date="2020-10" db="EMBL/GenBank/DDBJ databases">
        <title>Genome sequences of Pseudomonas isolates.</title>
        <authorList>
            <person name="Wessels L."/>
            <person name="Reich F."/>
            <person name="Hammerl J."/>
        </authorList>
    </citation>
    <scope>NUCLEOTIDE SEQUENCE [LARGE SCALE GENOMIC DNA]</scope>
    <source>
        <strain evidence="2 5">20-MO00624-0</strain>
    </source>
</reference>
<gene>
    <name evidence="2" type="ORF">IRZ65_01735</name>
    <name evidence="3" type="ORF">NCTC11842_03641</name>
</gene>
<accession>A0A2X2DCJ4</accession>
<proteinExistence type="predicted"/>
<dbReference type="InterPro" id="IPR036513">
    <property type="entry name" value="STAS_dom_sf"/>
</dbReference>
<sequence>MSTQAHLGEKVPGVMTLSGLLDHQTTVSLRQEGQRYIQQSSTDVIVIDCAGVERSNSAGLSLLLSFQRDVLQAGKKLEVWNLPADMKQIASVSGLLDILPLSH</sequence>
<keyword evidence="5" id="KW-1185">Reference proteome</keyword>
<dbReference type="SUPFAM" id="SSF52091">
    <property type="entry name" value="SpoIIaa-like"/>
    <property type="match status" value="1"/>
</dbReference>
<evidence type="ECO:0000259" key="1">
    <source>
        <dbReference type="PROSITE" id="PS50801"/>
    </source>
</evidence>
<reference evidence="3 4" key="1">
    <citation type="submission" date="2018-06" db="EMBL/GenBank/DDBJ databases">
        <authorList>
            <consortium name="Pathogen Informatics"/>
            <person name="Doyle S."/>
        </authorList>
    </citation>
    <scope>NUCLEOTIDE SEQUENCE [LARGE SCALE GENOMIC DNA]</scope>
    <source>
        <strain evidence="3 4">NCTC11842</strain>
    </source>
</reference>
<dbReference type="Pfam" id="PF13466">
    <property type="entry name" value="STAS_2"/>
    <property type="match status" value="1"/>
</dbReference>
<dbReference type="RefSeq" id="WP_010797293.1">
    <property type="nucleotide sequence ID" value="NZ_CP069262.1"/>
</dbReference>
<evidence type="ECO:0000313" key="3">
    <source>
        <dbReference type="EMBL" id="SPZ10055.1"/>
    </source>
</evidence>
<dbReference type="Proteomes" id="UP000250443">
    <property type="component" value="Unassembled WGS sequence"/>
</dbReference>
<protein>
    <submittedName>
        <fullName evidence="3">Anti-sigma factor antagonist</fullName>
    </submittedName>
    <submittedName>
        <fullName evidence="2">STAS domain-containing protein</fullName>
    </submittedName>
</protein>
<dbReference type="EMBL" id="JADMCD010000001">
    <property type="protein sequence ID" value="MBF8639405.1"/>
    <property type="molecule type" value="Genomic_DNA"/>
</dbReference>
<evidence type="ECO:0000313" key="4">
    <source>
        <dbReference type="Proteomes" id="UP000250443"/>
    </source>
</evidence>
<dbReference type="InterPro" id="IPR002645">
    <property type="entry name" value="STAS_dom"/>
</dbReference>
<dbReference type="InterPro" id="IPR058548">
    <property type="entry name" value="MlaB-like_STAS"/>
</dbReference>
<dbReference type="PROSITE" id="PS50801">
    <property type="entry name" value="STAS"/>
    <property type="match status" value="1"/>
</dbReference>
<dbReference type="EMBL" id="UAUF01000013">
    <property type="protein sequence ID" value="SPZ10055.1"/>
    <property type="molecule type" value="Genomic_DNA"/>
</dbReference>
<evidence type="ECO:0000313" key="2">
    <source>
        <dbReference type="EMBL" id="MBF8639405.1"/>
    </source>
</evidence>